<evidence type="ECO:0000256" key="2">
    <source>
        <dbReference type="SAM" id="MobiDB-lite"/>
    </source>
</evidence>
<comment type="caution">
    <text evidence="3">The sequence shown here is derived from an EMBL/GenBank/DDBJ whole genome shotgun (WGS) entry which is preliminary data.</text>
</comment>
<dbReference type="OrthoDB" id="333551at2759"/>
<evidence type="ECO:0000313" key="4">
    <source>
        <dbReference type="Proteomes" id="UP000053573"/>
    </source>
</evidence>
<dbReference type="PANTHER" id="PTHR15885">
    <property type="entry name" value="COILED-COIL DOMAIN-CONTAINING PROTEIN 174"/>
    <property type="match status" value="1"/>
</dbReference>
<evidence type="ECO:0000313" key="3">
    <source>
        <dbReference type="EMBL" id="KLJ07192.1"/>
    </source>
</evidence>
<accession>A0A0H1B864</accession>
<dbReference type="STRING" id="2060906.A0A0H1B864"/>
<dbReference type="Proteomes" id="UP000053573">
    <property type="component" value="Unassembled WGS sequence"/>
</dbReference>
<dbReference type="AlphaFoldDB" id="A0A0H1B864"/>
<dbReference type="GO" id="GO:0005634">
    <property type="term" value="C:nucleus"/>
    <property type="evidence" value="ECO:0007669"/>
    <property type="project" value="TreeGrafter"/>
</dbReference>
<proteinExistence type="predicted"/>
<gene>
    <name evidence="3" type="ORF">EMPG_17320</name>
</gene>
<evidence type="ECO:0000256" key="1">
    <source>
        <dbReference type="ARBA" id="ARBA00023054"/>
    </source>
</evidence>
<dbReference type="PANTHER" id="PTHR15885:SF1">
    <property type="entry name" value="COILED-COIL DOMAIN-CONTAINING PROTEIN 174"/>
    <property type="match status" value="1"/>
</dbReference>
<organism evidence="3 4">
    <name type="scientific">Blastomyces silverae</name>
    <dbReference type="NCBI Taxonomy" id="2060906"/>
    <lineage>
        <taxon>Eukaryota</taxon>
        <taxon>Fungi</taxon>
        <taxon>Dikarya</taxon>
        <taxon>Ascomycota</taxon>
        <taxon>Pezizomycotina</taxon>
        <taxon>Eurotiomycetes</taxon>
        <taxon>Eurotiomycetidae</taxon>
        <taxon>Onygenales</taxon>
        <taxon>Ajellomycetaceae</taxon>
        <taxon>Blastomyces</taxon>
    </lineage>
</organism>
<keyword evidence="1" id="KW-0175">Coiled coil</keyword>
<protein>
    <submittedName>
        <fullName evidence="3">Uncharacterized protein</fullName>
    </submittedName>
</protein>
<sequence length="113" mass="12796">MEHIAKTRDRTPTPPPDTYYDAEAEVRTRGTGFYAFSKDGAAREEEMEELMKARKETLGERDAATKKKSAREKAKEERRRKIEELRSKRRAEEFLNGLGDLGGIGYDAGKGEG</sequence>
<feature type="compositionally biased region" description="Basic and acidic residues" evidence="2">
    <location>
        <begin position="1"/>
        <end position="11"/>
    </location>
</feature>
<dbReference type="Pfam" id="PF13300">
    <property type="entry name" value="DUF4078"/>
    <property type="match status" value="1"/>
</dbReference>
<keyword evidence="4" id="KW-1185">Reference proteome</keyword>
<name>A0A0H1B864_9EURO</name>
<dbReference type="EMBL" id="LDEV01002885">
    <property type="protein sequence ID" value="KLJ07192.1"/>
    <property type="molecule type" value="Genomic_DNA"/>
</dbReference>
<reference evidence="4" key="1">
    <citation type="journal article" date="2015" name="PLoS Genet.">
        <title>The dynamic genome and transcriptome of the human fungal pathogen Blastomyces and close relative Emmonsia.</title>
        <authorList>
            <person name="Munoz J.F."/>
            <person name="Gauthier G.M."/>
            <person name="Desjardins C.A."/>
            <person name="Gallo J.E."/>
            <person name="Holder J."/>
            <person name="Sullivan T.D."/>
            <person name="Marty A.J."/>
            <person name="Carmen J.C."/>
            <person name="Chen Z."/>
            <person name="Ding L."/>
            <person name="Gujja S."/>
            <person name="Magrini V."/>
            <person name="Misas E."/>
            <person name="Mitreva M."/>
            <person name="Priest M."/>
            <person name="Saif S."/>
            <person name="Whiston E.A."/>
            <person name="Young S."/>
            <person name="Zeng Q."/>
            <person name="Goldman W.E."/>
            <person name="Mardis E.R."/>
            <person name="Taylor J.W."/>
            <person name="McEwen J.G."/>
            <person name="Clay O.K."/>
            <person name="Klein B.S."/>
            <person name="Cuomo C.A."/>
        </authorList>
    </citation>
    <scope>NUCLEOTIDE SEQUENCE [LARGE SCALE GENOMIC DNA]</scope>
    <source>
        <strain evidence="4">UAMH 139</strain>
    </source>
</reference>
<feature type="region of interest" description="Disordered" evidence="2">
    <location>
        <begin position="1"/>
        <end position="20"/>
    </location>
</feature>
<feature type="region of interest" description="Disordered" evidence="2">
    <location>
        <begin position="55"/>
        <end position="79"/>
    </location>
</feature>
<dbReference type="InterPro" id="IPR025066">
    <property type="entry name" value="CCDC174-like"/>
</dbReference>